<name>A0ABV8AQI2_9BACT</name>
<evidence type="ECO:0008006" key="4">
    <source>
        <dbReference type="Google" id="ProtNLM"/>
    </source>
</evidence>
<comment type="caution">
    <text evidence="2">The sequence shown here is derived from an EMBL/GenBank/DDBJ whole genome shotgun (WGS) entry which is preliminary data.</text>
</comment>
<feature type="chain" id="PRO_5046280172" description="MetA-pathway of phenol degradation" evidence="1">
    <location>
        <begin position="21"/>
        <end position="252"/>
    </location>
</feature>
<gene>
    <name evidence="2" type="ORF">ACFOSV_08450</name>
</gene>
<accession>A0ABV8AQI2</accession>
<sequence length="252" mass="28565">MKNLTTTFILFLALAMNSFAQDLKNPLKGNDLIWADTYYPITDTLVFDLPNEGSLVLYYNNEEHSDESLTKVIGPILEKATDFPEFKSLAYRLNENYAGTSLKNVTYDIEANYVPYLESIELTFPVGIDFTGGDFTPTVGLRTHLNLRQFSIGGAISNTVFFPERIDGNVKVNSNWFVDAEFAWEFGNVQKDRRNTIGVGYLLNEGNSQLFSGTTMRAFYNRKLSKNISIQVGVIATENFKTFYPTIGVRFW</sequence>
<keyword evidence="3" id="KW-1185">Reference proteome</keyword>
<evidence type="ECO:0000313" key="2">
    <source>
        <dbReference type="EMBL" id="MFC3880203.1"/>
    </source>
</evidence>
<protein>
    <recommendedName>
        <fullName evidence="4">MetA-pathway of phenol degradation</fullName>
    </recommendedName>
</protein>
<feature type="signal peptide" evidence="1">
    <location>
        <begin position="1"/>
        <end position="20"/>
    </location>
</feature>
<evidence type="ECO:0000313" key="3">
    <source>
        <dbReference type="Proteomes" id="UP001595805"/>
    </source>
</evidence>
<dbReference type="Proteomes" id="UP001595805">
    <property type="component" value="Unassembled WGS sequence"/>
</dbReference>
<dbReference type="RefSeq" id="WP_377905387.1">
    <property type="nucleotide sequence ID" value="NZ_JBHRZS010000007.1"/>
</dbReference>
<dbReference type="EMBL" id="JBHRZS010000007">
    <property type="protein sequence ID" value="MFC3880203.1"/>
    <property type="molecule type" value="Genomic_DNA"/>
</dbReference>
<evidence type="ECO:0000256" key="1">
    <source>
        <dbReference type="SAM" id="SignalP"/>
    </source>
</evidence>
<keyword evidence="1" id="KW-0732">Signal</keyword>
<reference evidence="3" key="1">
    <citation type="journal article" date="2019" name="Int. J. Syst. Evol. Microbiol.">
        <title>The Global Catalogue of Microorganisms (GCM) 10K type strain sequencing project: providing services to taxonomists for standard genome sequencing and annotation.</title>
        <authorList>
            <consortium name="The Broad Institute Genomics Platform"/>
            <consortium name="The Broad Institute Genome Sequencing Center for Infectious Disease"/>
            <person name="Wu L."/>
            <person name="Ma J."/>
        </authorList>
    </citation>
    <scope>NUCLEOTIDE SEQUENCE [LARGE SCALE GENOMIC DNA]</scope>
    <source>
        <strain evidence="3">CCUG 60523</strain>
    </source>
</reference>
<organism evidence="2 3">
    <name type="scientific">Algoriphagus namhaensis</name>
    <dbReference type="NCBI Taxonomy" id="915353"/>
    <lineage>
        <taxon>Bacteria</taxon>
        <taxon>Pseudomonadati</taxon>
        <taxon>Bacteroidota</taxon>
        <taxon>Cytophagia</taxon>
        <taxon>Cytophagales</taxon>
        <taxon>Cyclobacteriaceae</taxon>
        <taxon>Algoriphagus</taxon>
    </lineage>
</organism>
<proteinExistence type="predicted"/>